<evidence type="ECO:0000313" key="2">
    <source>
        <dbReference type="EMBL" id="RIW13169.1"/>
    </source>
</evidence>
<dbReference type="GO" id="GO:0016787">
    <property type="term" value="F:hydrolase activity"/>
    <property type="evidence" value="ECO:0007669"/>
    <property type="project" value="InterPro"/>
</dbReference>
<name>A0A418PN09_9BACT</name>
<organism evidence="2 3">
    <name type="scientific">Algoriphagus lacus</name>
    <dbReference type="NCBI Taxonomy" id="2056311"/>
    <lineage>
        <taxon>Bacteria</taxon>
        <taxon>Pseudomonadati</taxon>
        <taxon>Bacteroidota</taxon>
        <taxon>Cytophagia</taxon>
        <taxon>Cytophagales</taxon>
        <taxon>Cyclobacteriaceae</taxon>
        <taxon>Algoriphagus</taxon>
    </lineage>
</organism>
<dbReference type="RefSeq" id="WP_119479122.1">
    <property type="nucleotide sequence ID" value="NZ_QXML01000010.1"/>
</dbReference>
<evidence type="ECO:0000259" key="1">
    <source>
        <dbReference type="Pfam" id="PF06439"/>
    </source>
</evidence>
<proteinExistence type="predicted"/>
<dbReference type="AlphaFoldDB" id="A0A418PN09"/>
<evidence type="ECO:0000313" key="3">
    <source>
        <dbReference type="Proteomes" id="UP000283522"/>
    </source>
</evidence>
<keyword evidence="3" id="KW-1185">Reference proteome</keyword>
<feature type="domain" description="3-keto-alpha-glucoside-1,2-lyase/3-keto-2-hydroxy-glucal hydratase" evidence="1">
    <location>
        <begin position="51"/>
        <end position="235"/>
    </location>
</feature>
<dbReference type="Proteomes" id="UP000283522">
    <property type="component" value="Unassembled WGS sequence"/>
</dbReference>
<dbReference type="EMBL" id="QXML01000010">
    <property type="protein sequence ID" value="RIW13169.1"/>
    <property type="molecule type" value="Genomic_DNA"/>
</dbReference>
<protein>
    <submittedName>
        <fullName evidence="2">DUF1080 domain-containing protein</fullName>
    </submittedName>
</protein>
<accession>A0A418PN09</accession>
<dbReference type="Gene3D" id="2.60.120.560">
    <property type="entry name" value="Exo-inulinase, domain 1"/>
    <property type="match status" value="1"/>
</dbReference>
<reference evidence="2 3" key="1">
    <citation type="submission" date="2018-09" db="EMBL/GenBank/DDBJ databases">
        <authorList>
            <person name="Wang X."/>
            <person name="Du Z."/>
        </authorList>
    </citation>
    <scope>NUCLEOTIDE SEQUENCE [LARGE SCALE GENOMIC DNA]</scope>
    <source>
        <strain evidence="2 3">N3</strain>
    </source>
</reference>
<gene>
    <name evidence="2" type="ORF">D0X99_17330</name>
</gene>
<comment type="caution">
    <text evidence="2">The sequence shown here is derived from an EMBL/GenBank/DDBJ whole genome shotgun (WGS) entry which is preliminary data.</text>
</comment>
<sequence length="593" mass="64206">MISNRKSIGLGLVLTFSVVSIQAQTRLQLASFENNKGSWSEVAKVWTDPLQSNSELFSEGKGSIILNSPSKKKPGTDLVSTEKFGDAEVTLVYLMAPGSNSGLYLQGQYEIQLLDSWNKVSVKAGDNGGIYERWDESKPDGQKGYQGYAPRQNASKAPGIWQTLKVQFKAPRFSSSGEKIENARIVSATLNGVTIHENVELFGPTRGALEGGEVPEGPIRIQGDHGPIAIQSLEVKRFETAAPEFKSISYQVFPGSFTQLPAMDALKAASSGKISNFDEFVAGLTSASLSKFEGTVSVKKAGNYTFRMTVPNGLGAIQLGQASEPIQLREGMIVAEKALQAGEIPFVIWVSKPTDWTAQGFFLSATADAMWQKTYSNPAGADFWAADPILVDTKETPVLRSFIELPNRSKISHGISVSSQSGAHFSYDLNSNQILRIWRGHFLDATPMWNDRGNGVSRPMGAVTELSQGSPLFYDAAYNPISGEWKPRGYQILGDGALTFTSKSGDGKELKDKVLVMSDGKGLSREILLSGNSSQLLVRVAPGKVLTEVAENLYWIEDSGLYLKVNVAGQKPQVGADGIFLPVTSSLSYSLLF</sequence>
<dbReference type="OrthoDB" id="938897at2"/>
<dbReference type="InterPro" id="IPR010496">
    <property type="entry name" value="AL/BT2_dom"/>
</dbReference>
<dbReference type="Pfam" id="PF06439">
    <property type="entry name" value="3keto-disac_hyd"/>
    <property type="match status" value="1"/>
</dbReference>